<sequence>MEFPEPESFDSIVGDVTLPPLARVQYDPPTPSLSNPTERTRKAVESLPLSTLQDGATVAIGIGSRGIHDIVEIATSVVDSVRDAGFDPVVVPAMGSHGGATPEGQRETLAALGISEETLDCPIDARMDTAVLGRGDLDFDVHFSEAALEADACLVVNRVKAHTNFTGDIESGLCKMLTIGLGKQKGADTAHANALVEGYEAVIRDAVDIIRREAPVVGGIAIVENFADEVGLIEGVSANRLLEREPELLTQAHEWMPTLPYDELDVLVVDRFGKDISGSGMDTNVIGRYQILNEPEPETPQIKRIYLRNLSERSHGNGNGLGLADITRRSVIDDVDLQQVYANTLTSNSLSKAKIPLVAPDDELALTAAVSTIGPYDPETARIAWIEDTSSLTSFRVSPALLDDNDASDHISVVGWDTVTFEDGSATFLETTPPTEDAL</sequence>
<evidence type="ECO:0000256" key="1">
    <source>
        <dbReference type="SAM" id="MobiDB-lite"/>
    </source>
</evidence>
<dbReference type="Gene3D" id="3.40.50.11440">
    <property type="match status" value="1"/>
</dbReference>
<dbReference type="GeneID" id="56034359"/>
<dbReference type="EMBL" id="CP058601">
    <property type="protein sequence ID" value="QLG49830.1"/>
    <property type="molecule type" value="Genomic_DNA"/>
</dbReference>
<accession>A0A7D5GLF5</accession>
<name>A0A7D5GLF5_9EURY</name>
<organism evidence="2 3">
    <name type="scientific">Natrinema halophilum</name>
    <dbReference type="NCBI Taxonomy" id="1699371"/>
    <lineage>
        <taxon>Archaea</taxon>
        <taxon>Methanobacteriati</taxon>
        <taxon>Methanobacteriota</taxon>
        <taxon>Stenosarchaea group</taxon>
        <taxon>Halobacteria</taxon>
        <taxon>Halobacteriales</taxon>
        <taxon>Natrialbaceae</taxon>
        <taxon>Natrinema</taxon>
    </lineage>
</organism>
<evidence type="ECO:0000313" key="3">
    <source>
        <dbReference type="Proteomes" id="UP000509241"/>
    </source>
</evidence>
<dbReference type="AlphaFoldDB" id="A0A7D5GLF5"/>
<dbReference type="OrthoDB" id="337900at2157"/>
<feature type="region of interest" description="Disordered" evidence="1">
    <location>
        <begin position="20"/>
        <end position="41"/>
    </location>
</feature>
<dbReference type="RefSeq" id="WP_179261753.1">
    <property type="nucleotide sequence ID" value="NZ_CP058601.1"/>
</dbReference>
<proteinExistence type="predicted"/>
<evidence type="ECO:0000313" key="2">
    <source>
        <dbReference type="EMBL" id="QLG49830.1"/>
    </source>
</evidence>
<dbReference type="KEGG" id="haly:HYG82_13670"/>
<protein>
    <submittedName>
        <fullName evidence="2">DUF362 domain-containing protein</fullName>
    </submittedName>
</protein>
<keyword evidence="3" id="KW-1185">Reference proteome</keyword>
<reference evidence="2 3" key="1">
    <citation type="submission" date="2020-07" db="EMBL/GenBank/DDBJ databases">
        <authorList>
            <person name="Cui H."/>
        </authorList>
    </citation>
    <scope>NUCLEOTIDE SEQUENCE [LARGE SCALE GENOMIC DNA]</scope>
    <source>
        <strain evidence="2 3">YPL8</strain>
    </source>
</reference>
<gene>
    <name evidence="2" type="ORF">HYG82_13670</name>
</gene>
<dbReference type="Proteomes" id="UP000509241">
    <property type="component" value="Chromosome"/>
</dbReference>